<dbReference type="SMART" id="SM00202">
    <property type="entry name" value="SR"/>
    <property type="match status" value="1"/>
</dbReference>
<evidence type="ECO:0000313" key="8">
    <source>
        <dbReference type="Proteomes" id="UP000230750"/>
    </source>
</evidence>
<feature type="domain" description="SRCR" evidence="6">
    <location>
        <begin position="24"/>
        <end position="122"/>
    </location>
</feature>
<evidence type="ECO:0000256" key="2">
    <source>
        <dbReference type="ARBA" id="ARBA00022737"/>
    </source>
</evidence>
<dbReference type="PANTHER" id="PTHR47653">
    <property type="entry name" value="PROTEIN BARK BEETLE"/>
    <property type="match status" value="1"/>
</dbReference>
<keyword evidence="4" id="KW-0325">Glycoprotein</keyword>
<evidence type="ECO:0000256" key="5">
    <source>
        <dbReference type="PROSITE-ProRule" id="PRU00196"/>
    </source>
</evidence>
<keyword evidence="8" id="KW-1185">Reference proteome</keyword>
<dbReference type="InterPro" id="IPR053243">
    <property type="entry name" value="SJ_maturation_regulator"/>
</dbReference>
<comment type="caution">
    <text evidence="5">Lacks conserved residue(s) required for the propagation of feature annotation.</text>
</comment>
<dbReference type="InterPro" id="IPR001190">
    <property type="entry name" value="SRCR"/>
</dbReference>
<accession>A0A2G8LMZ9</accession>
<comment type="caution">
    <text evidence="7">The sequence shown here is derived from an EMBL/GenBank/DDBJ whole genome shotgun (WGS) entry which is preliminary data.</text>
</comment>
<dbReference type="GO" id="GO:0045217">
    <property type="term" value="P:cell-cell junction maintenance"/>
    <property type="evidence" value="ECO:0007669"/>
    <property type="project" value="TreeGrafter"/>
</dbReference>
<protein>
    <submittedName>
        <fullName evidence="7">Putative deleted in malignant brain tumors 1 protein</fullName>
    </submittedName>
</protein>
<dbReference type="SUPFAM" id="SSF56487">
    <property type="entry name" value="SRCR-like"/>
    <property type="match status" value="1"/>
</dbReference>
<dbReference type="InterPro" id="IPR036772">
    <property type="entry name" value="SRCR-like_dom_sf"/>
</dbReference>
<reference evidence="7 8" key="1">
    <citation type="journal article" date="2017" name="PLoS Biol.">
        <title>The sea cucumber genome provides insights into morphological evolution and visceral regeneration.</title>
        <authorList>
            <person name="Zhang X."/>
            <person name="Sun L."/>
            <person name="Yuan J."/>
            <person name="Sun Y."/>
            <person name="Gao Y."/>
            <person name="Zhang L."/>
            <person name="Li S."/>
            <person name="Dai H."/>
            <person name="Hamel J.F."/>
            <person name="Liu C."/>
            <person name="Yu Y."/>
            <person name="Liu S."/>
            <person name="Lin W."/>
            <person name="Guo K."/>
            <person name="Jin S."/>
            <person name="Xu P."/>
            <person name="Storey K.B."/>
            <person name="Huan P."/>
            <person name="Zhang T."/>
            <person name="Zhou Y."/>
            <person name="Zhang J."/>
            <person name="Lin C."/>
            <person name="Li X."/>
            <person name="Xing L."/>
            <person name="Huo D."/>
            <person name="Sun M."/>
            <person name="Wang L."/>
            <person name="Mercier A."/>
            <person name="Li F."/>
            <person name="Yang H."/>
            <person name="Xiang J."/>
        </authorList>
    </citation>
    <scope>NUCLEOTIDE SEQUENCE [LARGE SCALE GENOMIC DNA]</scope>
    <source>
        <strain evidence="7">Shaxun</strain>
        <tissue evidence="7">Muscle</tissue>
    </source>
</reference>
<dbReference type="Pfam" id="PF00530">
    <property type="entry name" value="SRCR"/>
    <property type="match status" value="1"/>
</dbReference>
<keyword evidence="1" id="KW-0732">Signal</keyword>
<keyword evidence="3 5" id="KW-1015">Disulfide bond</keyword>
<dbReference type="PANTHER" id="PTHR47653:SF1">
    <property type="entry name" value="DELETED IN MALIGNANT BRAIN TUMORS 1 PROTEIN"/>
    <property type="match status" value="1"/>
</dbReference>
<evidence type="ECO:0000256" key="4">
    <source>
        <dbReference type="ARBA" id="ARBA00023180"/>
    </source>
</evidence>
<dbReference type="PRINTS" id="PR00258">
    <property type="entry name" value="SPERACTRCPTR"/>
</dbReference>
<gene>
    <name evidence="7" type="ORF">BSL78_01454</name>
</gene>
<dbReference type="AlphaFoldDB" id="A0A2G8LMZ9"/>
<evidence type="ECO:0000313" key="7">
    <source>
        <dbReference type="EMBL" id="PIK61636.1"/>
    </source>
</evidence>
<dbReference type="EMBL" id="MRZV01000028">
    <property type="protein sequence ID" value="PIK61636.1"/>
    <property type="molecule type" value="Genomic_DNA"/>
</dbReference>
<evidence type="ECO:0000256" key="1">
    <source>
        <dbReference type="ARBA" id="ARBA00022729"/>
    </source>
</evidence>
<keyword evidence="2" id="KW-0677">Repeat</keyword>
<feature type="disulfide bond" evidence="5">
    <location>
        <begin position="91"/>
        <end position="101"/>
    </location>
</feature>
<evidence type="ECO:0000256" key="3">
    <source>
        <dbReference type="ARBA" id="ARBA00023157"/>
    </source>
</evidence>
<dbReference type="GO" id="GO:0016020">
    <property type="term" value="C:membrane"/>
    <property type="evidence" value="ECO:0007669"/>
    <property type="project" value="InterPro"/>
</dbReference>
<name>A0A2G8LMZ9_STIJA</name>
<dbReference type="PROSITE" id="PS50287">
    <property type="entry name" value="SRCR_2"/>
    <property type="match status" value="1"/>
</dbReference>
<proteinExistence type="predicted"/>
<dbReference type="Proteomes" id="UP000230750">
    <property type="component" value="Unassembled WGS sequence"/>
</dbReference>
<evidence type="ECO:0000259" key="6">
    <source>
        <dbReference type="PROSITE" id="PS50287"/>
    </source>
</evidence>
<dbReference type="FunFam" id="3.10.250.10:FF:000005">
    <property type="entry name" value="Neurotrypsin isoform A"/>
    <property type="match status" value="1"/>
</dbReference>
<dbReference type="Gene3D" id="3.10.250.10">
    <property type="entry name" value="SRCR-like domain"/>
    <property type="match status" value="1"/>
</dbReference>
<dbReference type="STRING" id="307972.A0A2G8LMZ9"/>
<dbReference type="OrthoDB" id="536948at2759"/>
<organism evidence="7 8">
    <name type="scientific">Stichopus japonicus</name>
    <name type="common">Sea cucumber</name>
    <dbReference type="NCBI Taxonomy" id="307972"/>
    <lineage>
        <taxon>Eukaryota</taxon>
        <taxon>Metazoa</taxon>
        <taxon>Echinodermata</taxon>
        <taxon>Eleutherozoa</taxon>
        <taxon>Echinozoa</taxon>
        <taxon>Holothuroidea</taxon>
        <taxon>Aspidochirotacea</taxon>
        <taxon>Aspidochirotida</taxon>
        <taxon>Stichopodidae</taxon>
        <taxon>Apostichopus</taxon>
    </lineage>
</organism>
<sequence>MLFTFPSADIYMTSPFPQEINGDVRLTGGSKPNEGRVEIYYYGTWYTVCIDYWDSADATVVCRQLGYEELPSSLCATLVLGILILLDDVECHGWESTLLDCSNAGLFRHDCGKLEDAGVICGNEASEYCKIANCN</sequence>